<evidence type="ECO:0000256" key="5">
    <source>
        <dbReference type="RuleBase" id="RU000499"/>
    </source>
</evidence>
<dbReference type="Gene3D" id="3.40.30.10">
    <property type="entry name" value="Glutaredoxin"/>
    <property type="match status" value="1"/>
</dbReference>
<proteinExistence type="inferred from homology"/>
<dbReference type="RefSeq" id="WP_068487963.1">
    <property type="nucleotide sequence ID" value="NZ_CP059540.1"/>
</dbReference>
<dbReference type="GO" id="GO:0034599">
    <property type="term" value="P:cellular response to oxidative stress"/>
    <property type="evidence" value="ECO:0007669"/>
    <property type="project" value="TreeGrafter"/>
</dbReference>
<evidence type="ECO:0000313" key="6">
    <source>
        <dbReference type="EMBL" id="QMT17486.1"/>
    </source>
</evidence>
<dbReference type="AlphaFoldDB" id="A0A7D7MIV0"/>
<dbReference type="KEGG" id="pdec:H1Q58_00055"/>
<dbReference type="PIRSF" id="PIRSF000303">
    <property type="entry name" value="Glutathion_perox"/>
    <property type="match status" value="1"/>
</dbReference>
<dbReference type="CDD" id="cd00340">
    <property type="entry name" value="GSH_Peroxidase"/>
    <property type="match status" value="1"/>
</dbReference>
<dbReference type="GO" id="GO:0004601">
    <property type="term" value="F:peroxidase activity"/>
    <property type="evidence" value="ECO:0007669"/>
    <property type="project" value="UniProtKB-KW"/>
</dbReference>
<dbReference type="InterPro" id="IPR000889">
    <property type="entry name" value="Glutathione_peroxidase"/>
</dbReference>
<dbReference type="SUPFAM" id="SSF52833">
    <property type="entry name" value="Thioredoxin-like"/>
    <property type="match status" value="1"/>
</dbReference>
<protein>
    <recommendedName>
        <fullName evidence="5">Glutathione peroxidase</fullName>
    </recommendedName>
</protein>
<gene>
    <name evidence="6" type="ORF">H1Q58_00055</name>
</gene>
<organism evidence="6 7">
    <name type="scientific">Planococcus maritimus</name>
    <dbReference type="NCBI Taxonomy" id="192421"/>
    <lineage>
        <taxon>Bacteria</taxon>
        <taxon>Bacillati</taxon>
        <taxon>Bacillota</taxon>
        <taxon>Bacilli</taxon>
        <taxon>Bacillales</taxon>
        <taxon>Caryophanaceae</taxon>
        <taxon>Planococcus</taxon>
    </lineage>
</organism>
<dbReference type="PANTHER" id="PTHR11592:SF78">
    <property type="entry name" value="GLUTATHIONE PEROXIDASE"/>
    <property type="match status" value="1"/>
</dbReference>
<dbReference type="FunFam" id="3.40.30.10:FF:000010">
    <property type="entry name" value="Glutathione peroxidase"/>
    <property type="match status" value="1"/>
</dbReference>
<sequence length="158" mass="18287">MTTIYGYEVKQANGEMESLEHYKGKPLIIVNTASKCGLTPQFEGLQRLYEKYQHLGLEILGFPSGQFNDQEFQTQQETMEFCQKNYGVSFPMFSKVDVNGELAEPLFDYLTSWGENGAGGEIKWNFTKFLIDREGNIVHRYEPQIEPEQLEEDIRKIL</sequence>
<dbReference type="EMBL" id="CP059540">
    <property type="protein sequence ID" value="QMT17486.1"/>
    <property type="molecule type" value="Genomic_DNA"/>
</dbReference>
<dbReference type="Proteomes" id="UP000514716">
    <property type="component" value="Chromosome"/>
</dbReference>
<dbReference type="PRINTS" id="PR01011">
    <property type="entry name" value="GLUTPROXDASE"/>
</dbReference>
<keyword evidence="3 5" id="KW-0560">Oxidoreductase</keyword>
<comment type="similarity">
    <text evidence="1 5">Belongs to the glutathione peroxidase family.</text>
</comment>
<dbReference type="Pfam" id="PF00255">
    <property type="entry name" value="GSHPx"/>
    <property type="match status" value="1"/>
</dbReference>
<keyword evidence="2 5" id="KW-0575">Peroxidase</keyword>
<dbReference type="PANTHER" id="PTHR11592">
    <property type="entry name" value="GLUTATHIONE PEROXIDASE"/>
    <property type="match status" value="1"/>
</dbReference>
<evidence type="ECO:0000256" key="3">
    <source>
        <dbReference type="ARBA" id="ARBA00023002"/>
    </source>
</evidence>
<accession>A0A7D7MIV0</accession>
<dbReference type="PROSITE" id="PS00763">
    <property type="entry name" value="GLUTATHIONE_PEROXID_2"/>
    <property type="match status" value="1"/>
</dbReference>
<reference evidence="6 7" key="1">
    <citation type="submission" date="2020-07" db="EMBL/GenBank/DDBJ databases">
        <title>Screening of a cold-adapted Planococcus bacterium producing protease in traditional shrimp paste and protease identification by genome sequencing.</title>
        <authorList>
            <person name="Gao R."/>
            <person name="Leng W."/>
            <person name="Chu Q."/>
            <person name="Wu X."/>
            <person name="Liu H."/>
            <person name="Li X."/>
        </authorList>
    </citation>
    <scope>NUCLEOTIDE SEQUENCE [LARGE SCALE GENOMIC DNA]</scope>
    <source>
        <strain evidence="6 7">XJ11</strain>
    </source>
</reference>
<evidence type="ECO:0000256" key="2">
    <source>
        <dbReference type="ARBA" id="ARBA00022559"/>
    </source>
</evidence>
<dbReference type="InterPro" id="IPR036249">
    <property type="entry name" value="Thioredoxin-like_sf"/>
</dbReference>
<dbReference type="InterPro" id="IPR029760">
    <property type="entry name" value="GPX_CS"/>
</dbReference>
<evidence type="ECO:0000256" key="4">
    <source>
        <dbReference type="PIRSR" id="PIRSR000303-1"/>
    </source>
</evidence>
<feature type="active site" evidence="4">
    <location>
        <position position="36"/>
    </location>
</feature>
<dbReference type="PROSITE" id="PS51355">
    <property type="entry name" value="GLUTATHIONE_PEROXID_3"/>
    <property type="match status" value="1"/>
</dbReference>
<evidence type="ECO:0000313" key="7">
    <source>
        <dbReference type="Proteomes" id="UP000514716"/>
    </source>
</evidence>
<evidence type="ECO:0000256" key="1">
    <source>
        <dbReference type="ARBA" id="ARBA00006926"/>
    </source>
</evidence>
<keyword evidence="7" id="KW-1185">Reference proteome</keyword>
<name>A0A7D7MIV0_PLAMR</name>
<dbReference type="PROSITE" id="PS00460">
    <property type="entry name" value="GLUTATHIONE_PEROXID_1"/>
    <property type="match status" value="1"/>
</dbReference>
<dbReference type="InterPro" id="IPR029759">
    <property type="entry name" value="GPX_AS"/>
</dbReference>